<dbReference type="Proteomes" id="UP001596227">
    <property type="component" value="Unassembled WGS sequence"/>
</dbReference>
<keyword evidence="2" id="KW-1185">Reference proteome</keyword>
<dbReference type="RefSeq" id="WP_137606964.1">
    <property type="nucleotide sequence ID" value="NZ_BJDH01000003.1"/>
</dbReference>
<accession>A0ABW1UIM0</accession>
<comment type="caution">
    <text evidence="1">The sequence shown here is derived from an EMBL/GenBank/DDBJ whole genome shotgun (WGS) entry which is preliminary data.</text>
</comment>
<reference evidence="2" key="1">
    <citation type="journal article" date="2019" name="Int. J. Syst. Evol. Microbiol.">
        <title>The Global Catalogue of Microorganisms (GCM) 10K type strain sequencing project: providing services to taxonomists for standard genome sequencing and annotation.</title>
        <authorList>
            <consortium name="The Broad Institute Genomics Platform"/>
            <consortium name="The Broad Institute Genome Sequencing Center for Infectious Disease"/>
            <person name="Wu L."/>
            <person name="Ma J."/>
        </authorList>
    </citation>
    <scope>NUCLEOTIDE SEQUENCE [LARGE SCALE GENOMIC DNA]</scope>
    <source>
        <strain evidence="2">CCM 8934</strain>
    </source>
</reference>
<gene>
    <name evidence="1" type="ORF">ACFQH1_08475</name>
</gene>
<name>A0ABW1UIM0_9LACO</name>
<evidence type="ECO:0000313" key="2">
    <source>
        <dbReference type="Proteomes" id="UP001596227"/>
    </source>
</evidence>
<evidence type="ECO:0000313" key="1">
    <source>
        <dbReference type="EMBL" id="MFC6295237.1"/>
    </source>
</evidence>
<proteinExistence type="predicted"/>
<sequence>MTSPLEPTDLQSLLTHDWRYQRAAAMLKGQWLPIIAEETQPFRQMIQPADLKFAMALQASGTLTSQFHFDNYAGVQAVRQYFGSQLSPAAEHWLVRAYS</sequence>
<protein>
    <submittedName>
        <fullName evidence="1">Uncharacterized protein</fullName>
    </submittedName>
</protein>
<dbReference type="EMBL" id="JBHSSB010000016">
    <property type="protein sequence ID" value="MFC6295237.1"/>
    <property type="molecule type" value="Genomic_DNA"/>
</dbReference>
<organism evidence="1 2">
    <name type="scientific">Lactiplantibacillus daoliensis</name>
    <dbReference type="NCBI Taxonomy" id="2559916"/>
    <lineage>
        <taxon>Bacteria</taxon>
        <taxon>Bacillati</taxon>
        <taxon>Bacillota</taxon>
        <taxon>Bacilli</taxon>
        <taxon>Lactobacillales</taxon>
        <taxon>Lactobacillaceae</taxon>
        <taxon>Lactiplantibacillus</taxon>
    </lineage>
</organism>